<feature type="compositionally biased region" description="Polar residues" evidence="5">
    <location>
        <begin position="967"/>
        <end position="979"/>
    </location>
</feature>
<dbReference type="Proteomes" id="UP001058974">
    <property type="component" value="Chromosome 7"/>
</dbReference>
<feature type="region of interest" description="Disordered" evidence="5">
    <location>
        <begin position="229"/>
        <end position="353"/>
    </location>
</feature>
<dbReference type="GO" id="GO:0008270">
    <property type="term" value="F:zinc ion binding"/>
    <property type="evidence" value="ECO:0007669"/>
    <property type="project" value="UniProtKB-KW"/>
</dbReference>
<evidence type="ECO:0000256" key="2">
    <source>
        <dbReference type="ARBA" id="ARBA00022771"/>
    </source>
</evidence>
<comment type="caution">
    <text evidence="7">The sequence shown here is derived from an EMBL/GenBank/DDBJ whole genome shotgun (WGS) entry which is preliminary data.</text>
</comment>
<feature type="compositionally biased region" description="Polar residues" evidence="5">
    <location>
        <begin position="1023"/>
        <end position="1037"/>
    </location>
</feature>
<feature type="compositionally biased region" description="Acidic residues" evidence="5">
    <location>
        <begin position="503"/>
        <end position="515"/>
    </location>
</feature>
<protein>
    <recommendedName>
        <fullName evidence="6">SWIM-type domain-containing protein</fullName>
    </recommendedName>
</protein>
<dbReference type="AlphaFoldDB" id="A0A9D4ZUX5"/>
<feature type="compositionally biased region" description="Basic residues" evidence="5">
    <location>
        <begin position="289"/>
        <end position="305"/>
    </location>
</feature>
<evidence type="ECO:0000256" key="5">
    <source>
        <dbReference type="SAM" id="MobiDB-lite"/>
    </source>
</evidence>
<keyword evidence="2 4" id="KW-0863">Zinc-finger</keyword>
<dbReference type="PROSITE" id="PS50966">
    <property type="entry name" value="ZF_SWIM"/>
    <property type="match status" value="1"/>
</dbReference>
<feature type="region of interest" description="Disordered" evidence="5">
    <location>
        <begin position="945"/>
        <end position="979"/>
    </location>
</feature>
<name>A0A9D4ZUX5_PEA</name>
<proteinExistence type="predicted"/>
<feature type="compositionally biased region" description="Basic and acidic residues" evidence="5">
    <location>
        <begin position="482"/>
        <end position="497"/>
    </location>
</feature>
<feature type="region of interest" description="Disordered" evidence="5">
    <location>
        <begin position="478"/>
        <end position="515"/>
    </location>
</feature>
<evidence type="ECO:0000259" key="6">
    <source>
        <dbReference type="PROSITE" id="PS50966"/>
    </source>
</evidence>
<feature type="compositionally biased region" description="Basic and acidic residues" evidence="5">
    <location>
        <begin position="147"/>
        <end position="164"/>
    </location>
</feature>
<dbReference type="InterPro" id="IPR007527">
    <property type="entry name" value="Znf_SWIM"/>
</dbReference>
<dbReference type="SMART" id="SM00343">
    <property type="entry name" value="ZnF_C2HC"/>
    <property type="match status" value="2"/>
</dbReference>
<dbReference type="InterPro" id="IPR058594">
    <property type="entry name" value="PB1-like_dom_pln"/>
</dbReference>
<dbReference type="EMBL" id="JAMSHJ010000007">
    <property type="protein sequence ID" value="KAI5385641.1"/>
    <property type="molecule type" value="Genomic_DNA"/>
</dbReference>
<feature type="region of interest" description="Disordered" evidence="5">
    <location>
        <begin position="1012"/>
        <end position="1058"/>
    </location>
</feature>
<dbReference type="PANTHER" id="PTHR31973:SF187">
    <property type="entry name" value="MUTATOR TRANSPOSASE MUDRA PROTEIN"/>
    <property type="match status" value="1"/>
</dbReference>
<accession>A0A9D4ZUX5</accession>
<keyword evidence="8" id="KW-1185">Reference proteome</keyword>
<feature type="region of interest" description="Disordered" evidence="5">
    <location>
        <begin position="892"/>
        <end position="922"/>
    </location>
</feature>
<dbReference type="PANTHER" id="PTHR31973">
    <property type="entry name" value="POLYPROTEIN, PUTATIVE-RELATED"/>
    <property type="match status" value="1"/>
</dbReference>
<feature type="compositionally biased region" description="Basic residues" evidence="5">
    <location>
        <begin position="951"/>
        <end position="961"/>
    </location>
</feature>
<organism evidence="7 8">
    <name type="scientific">Pisum sativum</name>
    <name type="common">Garden pea</name>
    <name type="synonym">Lathyrus oleraceus</name>
    <dbReference type="NCBI Taxonomy" id="3888"/>
    <lineage>
        <taxon>Eukaryota</taxon>
        <taxon>Viridiplantae</taxon>
        <taxon>Streptophyta</taxon>
        <taxon>Embryophyta</taxon>
        <taxon>Tracheophyta</taxon>
        <taxon>Spermatophyta</taxon>
        <taxon>Magnoliopsida</taxon>
        <taxon>eudicotyledons</taxon>
        <taxon>Gunneridae</taxon>
        <taxon>Pentapetalae</taxon>
        <taxon>rosids</taxon>
        <taxon>fabids</taxon>
        <taxon>Fabales</taxon>
        <taxon>Fabaceae</taxon>
        <taxon>Papilionoideae</taxon>
        <taxon>50 kb inversion clade</taxon>
        <taxon>NPAAA clade</taxon>
        <taxon>Hologalegina</taxon>
        <taxon>IRL clade</taxon>
        <taxon>Fabeae</taxon>
        <taxon>Lathyrus</taxon>
    </lineage>
</organism>
<dbReference type="Pfam" id="PF26130">
    <property type="entry name" value="PB1-like"/>
    <property type="match status" value="1"/>
</dbReference>
<dbReference type="InterPro" id="IPR006564">
    <property type="entry name" value="Znf_PMZ"/>
</dbReference>
<gene>
    <name evidence="7" type="ORF">KIW84_072302</name>
</gene>
<evidence type="ECO:0000256" key="3">
    <source>
        <dbReference type="ARBA" id="ARBA00022833"/>
    </source>
</evidence>
<feature type="compositionally biased region" description="Basic and acidic residues" evidence="5">
    <location>
        <begin position="1044"/>
        <end position="1058"/>
    </location>
</feature>
<feature type="compositionally biased region" description="Acidic residues" evidence="5">
    <location>
        <begin position="317"/>
        <end position="353"/>
    </location>
</feature>
<dbReference type="GO" id="GO:0003676">
    <property type="term" value="F:nucleic acid binding"/>
    <property type="evidence" value="ECO:0007669"/>
    <property type="project" value="InterPro"/>
</dbReference>
<evidence type="ECO:0000256" key="4">
    <source>
        <dbReference type="PROSITE-ProRule" id="PRU00325"/>
    </source>
</evidence>
<dbReference type="SMART" id="SM00575">
    <property type="entry name" value="ZnF_PMZ"/>
    <property type="match status" value="1"/>
</dbReference>
<evidence type="ECO:0000256" key="1">
    <source>
        <dbReference type="ARBA" id="ARBA00022723"/>
    </source>
</evidence>
<feature type="domain" description="SWIM-type" evidence="6">
    <location>
        <begin position="819"/>
        <end position="851"/>
    </location>
</feature>
<dbReference type="InterPro" id="IPR001878">
    <property type="entry name" value="Znf_CCHC"/>
</dbReference>
<feature type="region of interest" description="Disordered" evidence="5">
    <location>
        <begin position="138"/>
        <end position="175"/>
    </location>
</feature>
<evidence type="ECO:0000313" key="8">
    <source>
        <dbReference type="Proteomes" id="UP001058974"/>
    </source>
</evidence>
<feature type="compositionally biased region" description="Basic and acidic residues" evidence="5">
    <location>
        <begin position="252"/>
        <end position="275"/>
    </location>
</feature>
<sequence length="1058" mass="119925">MVDLYVEHDVDNPEIIDEAEAVHGFNVVDDDDVEVNPDKADVIVDDDTEVNPDKVDVVVDDDVEVNNDKDDNVVVDDVVEINNDKADNVVVDDDVEVNIDKDNNVVDDDDDVEVNHDNNDTYAKYVGNQTTILHAENEDTQAQSEKSQAEFEPNHDEDSDKLHTPTESGDEQEYDTFPSYKSGEAIKFRLVNPPLMQKGNWSSQTINPHVLPRKLAIVTCHRCGVMGHNKQSCKGKRVVDRAIPKGGNQTKKKLDGNTDGDKNKKAKRTLMEKRTRSPNSFIEPPNIQGRRRRNFQGKTKTKKKNAGNEANEKDDRSEDEDEDNLSEYEEAIQLSEDELSEDDRSEDEDEDNLSEYEEAIQLSEDELSEVSKDSQHFSVTLHHGGEFYRVFEEEIIYRGGTDTTVNGIHVSNWNMDNIEKLLSRLGYKADCVRVWTKVLEIQDGFFLIRKDDDAVDDFALYFSAMNVKGDLYVEHSTGNMDPADREPKCVNDDDHPPDNGIDGLDEEKVEGLDDSEDERATAYFDGFEGIDVTKPIRWEPNNSMEEPNKTMDSDDVYYSDELNSSDPDDSCDEERPKYARFRKEHLNKDFIFKWGMEFNTLDDFRAAIREWSVLNGREISFVKNEGDRVRVVRKHKCGFLVLCSKVGHKETFAIKTLVHKHTCARVLNNKSASSKWVAKHVVKRMQTSDTVRIRDIIQDMRQTYSVGITVAKAWRAKLIAKKIIEGDADNQYASIWRYAEELRRVNHGNTVKINVERPSPSIQPRLSTSASKLENWPHKVMPIPRRRLDNEVFRSGHWLPTWSIAETFQVTHSYNTHEFIVDIAKRSCSCNFWELVGIPCRHVVAALSYRKQNPDEFVDACYTREKFALCYGFSVSPINGQDMWPEVEMEPPLPPAYKNGPGRPKKIRIRESGEDGARKRRSGVAYKCTKCDNFGHNAMTCKATTQDPNALKRKRKPKKGHVPTATDMPTANDVPTATDMPTANDMPTASDMPAPTATDMTVPTNVPVPTDPQPPTDMPVPTIMSQTGSSVAASITKQSRKRVEKNLSSKEGKVRGSS</sequence>
<keyword evidence="3" id="KW-0862">Zinc</keyword>
<dbReference type="Gramene" id="Psat07G0230200-T1">
    <property type="protein sequence ID" value="KAI5385641.1"/>
    <property type="gene ID" value="KIW84_072302"/>
</dbReference>
<reference evidence="7 8" key="1">
    <citation type="journal article" date="2022" name="Nat. Genet.">
        <title>Improved pea reference genome and pan-genome highlight genomic features and evolutionary characteristics.</title>
        <authorList>
            <person name="Yang T."/>
            <person name="Liu R."/>
            <person name="Luo Y."/>
            <person name="Hu S."/>
            <person name="Wang D."/>
            <person name="Wang C."/>
            <person name="Pandey M.K."/>
            <person name="Ge S."/>
            <person name="Xu Q."/>
            <person name="Li N."/>
            <person name="Li G."/>
            <person name="Huang Y."/>
            <person name="Saxena R.K."/>
            <person name="Ji Y."/>
            <person name="Li M."/>
            <person name="Yan X."/>
            <person name="He Y."/>
            <person name="Liu Y."/>
            <person name="Wang X."/>
            <person name="Xiang C."/>
            <person name="Varshney R.K."/>
            <person name="Ding H."/>
            <person name="Gao S."/>
            <person name="Zong X."/>
        </authorList>
    </citation>
    <scope>NUCLEOTIDE SEQUENCE [LARGE SCALE GENOMIC DNA]</scope>
    <source>
        <strain evidence="7 8">cv. Zhongwan 6</strain>
    </source>
</reference>
<feature type="region of interest" description="Disordered" evidence="5">
    <location>
        <begin position="535"/>
        <end position="554"/>
    </location>
</feature>
<keyword evidence="1" id="KW-0479">Metal-binding</keyword>
<dbReference type="Pfam" id="PF04434">
    <property type="entry name" value="SWIM"/>
    <property type="match status" value="1"/>
</dbReference>
<evidence type="ECO:0000313" key="7">
    <source>
        <dbReference type="EMBL" id="KAI5385641.1"/>
    </source>
</evidence>